<dbReference type="RefSeq" id="WP_407945669.1">
    <property type="nucleotide sequence ID" value="NZ_WOEZ01000149.1"/>
</dbReference>
<proteinExistence type="predicted"/>
<dbReference type="AlphaFoldDB" id="A0A972SKG3"/>
<comment type="caution">
    <text evidence="1">The sequence shown here is derived from an EMBL/GenBank/DDBJ whole genome shotgun (WGS) entry which is preliminary data.</text>
</comment>
<evidence type="ECO:0000313" key="2">
    <source>
        <dbReference type="Proteomes" id="UP000655523"/>
    </source>
</evidence>
<accession>A0A972SKG3</accession>
<protein>
    <submittedName>
        <fullName evidence="1">Uncharacterized protein</fullName>
    </submittedName>
</protein>
<sequence>MTTPPGTSRLPFPATFEQRARVRFDGETDPDGVPWSAWAPSTAKVRARQGCTPPTNVLQLHNPGLRNSITSAVSAQGAIVTAGADYADYHEQIDGPEKGIIPRRAALFRLGISAQS</sequence>
<dbReference type="EMBL" id="WOEZ01000149">
    <property type="protein sequence ID" value="NPT58124.1"/>
    <property type="molecule type" value="Genomic_DNA"/>
</dbReference>
<dbReference type="Proteomes" id="UP000655523">
    <property type="component" value="Unassembled WGS sequence"/>
</dbReference>
<name>A0A972SKG3_9BURK</name>
<evidence type="ECO:0000313" key="1">
    <source>
        <dbReference type="EMBL" id="NPT58124.1"/>
    </source>
</evidence>
<reference evidence="1 2" key="1">
    <citation type="submission" date="2019-11" db="EMBL/GenBank/DDBJ databases">
        <title>Metabolism of dissolved organic matter in forest soils.</title>
        <authorList>
            <person name="Cyle K.T."/>
            <person name="Wilhelm R.C."/>
            <person name="Martinez C.E."/>
        </authorList>
    </citation>
    <scope>NUCLEOTIDE SEQUENCE [LARGE SCALE GENOMIC DNA]</scope>
    <source>
        <strain evidence="1 2">5N</strain>
    </source>
</reference>
<dbReference type="Pfam" id="PF05069">
    <property type="entry name" value="Phage_tail_S"/>
    <property type="match status" value="1"/>
</dbReference>
<organism evidence="1 2">
    <name type="scientific">Paraburkholderia elongata</name>
    <dbReference type="NCBI Taxonomy" id="2675747"/>
    <lineage>
        <taxon>Bacteria</taxon>
        <taxon>Pseudomonadati</taxon>
        <taxon>Pseudomonadota</taxon>
        <taxon>Betaproteobacteria</taxon>
        <taxon>Burkholderiales</taxon>
        <taxon>Burkholderiaceae</taxon>
        <taxon>Paraburkholderia</taxon>
    </lineage>
</organism>
<keyword evidence="2" id="KW-1185">Reference proteome</keyword>
<gene>
    <name evidence="1" type="ORF">GNZ13_27040</name>
</gene>
<dbReference type="InterPro" id="IPR006522">
    <property type="entry name" value="Phage_virion_morphogenesis"/>
</dbReference>